<evidence type="ECO:0000313" key="10">
    <source>
        <dbReference type="Proteomes" id="UP000537592"/>
    </source>
</evidence>
<evidence type="ECO:0000259" key="8">
    <source>
        <dbReference type="PROSITE" id="PS51352"/>
    </source>
</evidence>
<organism evidence="9 10">
    <name type="scientific">Pseudochelatococcus contaminans</name>
    <dbReference type="NCBI Taxonomy" id="1538103"/>
    <lineage>
        <taxon>Bacteria</taxon>
        <taxon>Pseudomonadati</taxon>
        <taxon>Pseudomonadota</taxon>
        <taxon>Alphaproteobacteria</taxon>
        <taxon>Hyphomicrobiales</taxon>
        <taxon>Chelatococcaceae</taxon>
        <taxon>Pseudochelatococcus</taxon>
    </lineage>
</organism>
<gene>
    <name evidence="9" type="ORF">FHS81_001551</name>
</gene>
<dbReference type="CDD" id="cd03016">
    <property type="entry name" value="PRX_1cys"/>
    <property type="match status" value="1"/>
</dbReference>
<evidence type="ECO:0000313" key="9">
    <source>
        <dbReference type="EMBL" id="MBB3809469.1"/>
    </source>
</evidence>
<dbReference type="Pfam" id="PF00578">
    <property type="entry name" value="AhpC-TSA"/>
    <property type="match status" value="1"/>
</dbReference>
<evidence type="ECO:0000256" key="1">
    <source>
        <dbReference type="ARBA" id="ARBA00009796"/>
    </source>
</evidence>
<dbReference type="GO" id="GO:0045454">
    <property type="term" value="P:cell redox homeostasis"/>
    <property type="evidence" value="ECO:0007669"/>
    <property type="project" value="TreeGrafter"/>
</dbReference>
<keyword evidence="3" id="KW-0049">Antioxidant</keyword>
<evidence type="ECO:0000256" key="7">
    <source>
        <dbReference type="PIRSR" id="PIRSR000239-1"/>
    </source>
</evidence>
<dbReference type="Pfam" id="PF10417">
    <property type="entry name" value="1-cysPrx_C"/>
    <property type="match status" value="1"/>
</dbReference>
<dbReference type="Gene3D" id="3.30.1020.10">
    <property type="entry name" value="Antioxidant, Horf6, Chain A, domain2"/>
    <property type="match status" value="1"/>
</dbReference>
<dbReference type="InterPro" id="IPR036249">
    <property type="entry name" value="Thioredoxin-like_sf"/>
</dbReference>
<evidence type="ECO:0000256" key="5">
    <source>
        <dbReference type="ARBA" id="ARBA00023284"/>
    </source>
</evidence>
<evidence type="ECO:0000256" key="6">
    <source>
        <dbReference type="ARBA" id="ARBA00025719"/>
    </source>
</evidence>
<evidence type="ECO:0000256" key="2">
    <source>
        <dbReference type="ARBA" id="ARBA00022559"/>
    </source>
</evidence>
<feature type="active site" description="Cysteine sulfenic acid (-SOH) intermediate; for peroxidase activity" evidence="7">
    <location>
        <position position="80"/>
    </location>
</feature>
<name>A0A7W5Z4A9_9HYPH</name>
<keyword evidence="10" id="KW-1185">Reference proteome</keyword>
<proteinExistence type="inferred from homology"/>
<dbReference type="InterPro" id="IPR019479">
    <property type="entry name" value="Peroxiredoxin_C"/>
</dbReference>
<dbReference type="GO" id="GO:0005829">
    <property type="term" value="C:cytosol"/>
    <property type="evidence" value="ECO:0007669"/>
    <property type="project" value="TreeGrafter"/>
</dbReference>
<dbReference type="Gene3D" id="3.40.30.10">
    <property type="entry name" value="Glutaredoxin"/>
    <property type="match status" value="1"/>
</dbReference>
<dbReference type="InterPro" id="IPR000866">
    <property type="entry name" value="AhpC/TSA"/>
</dbReference>
<comment type="caution">
    <text evidence="9">The sequence shown here is derived from an EMBL/GenBank/DDBJ whole genome shotgun (WGS) entry which is preliminary data.</text>
</comment>
<dbReference type="PROSITE" id="PS51352">
    <property type="entry name" value="THIOREDOXIN_2"/>
    <property type="match status" value="1"/>
</dbReference>
<dbReference type="AlphaFoldDB" id="A0A7W5Z4A9"/>
<dbReference type="GO" id="GO:0051920">
    <property type="term" value="F:peroxiredoxin activity"/>
    <property type="evidence" value="ECO:0007669"/>
    <property type="project" value="InterPro"/>
</dbReference>
<dbReference type="Proteomes" id="UP000537592">
    <property type="component" value="Unassembled WGS sequence"/>
</dbReference>
<accession>A0A7W5Z4A9</accession>
<dbReference type="PANTHER" id="PTHR43503">
    <property type="entry name" value="MCG48959-RELATED"/>
    <property type="match status" value="1"/>
</dbReference>
<dbReference type="PIRSF" id="PIRSF000239">
    <property type="entry name" value="AHPC"/>
    <property type="match status" value="1"/>
</dbReference>
<feature type="domain" description="Thioredoxin" evidence="8">
    <location>
        <begin position="38"/>
        <end position="194"/>
    </location>
</feature>
<dbReference type="FunFam" id="3.40.30.10:FF:000011">
    <property type="entry name" value="Peroxiredoxin PRX1"/>
    <property type="match status" value="1"/>
</dbReference>
<dbReference type="InterPro" id="IPR024706">
    <property type="entry name" value="Peroxiredoxin_AhpC-typ"/>
</dbReference>
<reference evidence="9 10" key="1">
    <citation type="submission" date="2020-08" db="EMBL/GenBank/DDBJ databases">
        <title>Genomic Encyclopedia of Type Strains, Phase IV (KMG-IV): sequencing the most valuable type-strain genomes for metagenomic binning, comparative biology and taxonomic classification.</title>
        <authorList>
            <person name="Goeker M."/>
        </authorList>
    </citation>
    <scope>NUCLEOTIDE SEQUENCE [LARGE SCALE GENOMIC DNA]</scope>
    <source>
        <strain evidence="9 10">DSM 28760</strain>
    </source>
</reference>
<dbReference type="InterPro" id="IPR045020">
    <property type="entry name" value="PRX_1cys"/>
</dbReference>
<protein>
    <submittedName>
        <fullName evidence="9">Alkyl hydroperoxide reductase subunit AhpC</fullName>
    </submittedName>
</protein>
<keyword evidence="2" id="KW-0575">Peroxidase</keyword>
<evidence type="ECO:0000256" key="3">
    <source>
        <dbReference type="ARBA" id="ARBA00022862"/>
    </source>
</evidence>
<dbReference type="EMBL" id="JACICC010000003">
    <property type="protein sequence ID" value="MBB3809469.1"/>
    <property type="molecule type" value="Genomic_DNA"/>
</dbReference>
<dbReference type="FunFam" id="3.30.1020.10:FF:000001">
    <property type="entry name" value="1-Cys peroxiredoxin"/>
    <property type="match status" value="1"/>
</dbReference>
<evidence type="ECO:0000256" key="4">
    <source>
        <dbReference type="ARBA" id="ARBA00023002"/>
    </source>
</evidence>
<dbReference type="PANTHER" id="PTHR43503:SF4">
    <property type="entry name" value="PEROXIREDOXIN-6"/>
    <property type="match status" value="1"/>
</dbReference>
<comment type="similarity">
    <text evidence="1">Belongs to the peroxiredoxin family. AhpC/Prx1 subfamily.</text>
</comment>
<comment type="similarity">
    <text evidence="6">Belongs to the peroxiredoxin family. Prx6 subfamily.</text>
</comment>
<sequence length="249" mass="27525">MTKGSRHRVAWGRGYPQYAAGGLSGLAAANPEIEGMSVQLGQIAPDFVQKSTEGEIHFHEWLGDSWGILLSHPRNFTPVCTTELGEVARLADEWKKRNVKVIGLSVDPLDAHEKWGEDIAETQGHALNFPLLADDDKKVSELYGLIHPDADPNITVRAVYIIDPNKKVRLTLTYPPSAGRNFSEILRVVDSLQLTDGQKVSTPVNWNPGDPVIIVPSVSDEEAKERFPQGFKTLKPYLRVVELDKQPGS</sequence>
<keyword evidence="5" id="KW-0676">Redox-active center</keyword>
<keyword evidence="4" id="KW-0560">Oxidoreductase</keyword>
<dbReference type="SUPFAM" id="SSF52833">
    <property type="entry name" value="Thioredoxin-like"/>
    <property type="match status" value="1"/>
</dbReference>
<dbReference type="InterPro" id="IPR013766">
    <property type="entry name" value="Thioredoxin_domain"/>
</dbReference>